<sequence>MLLLDIQFDLQTSEIYVSEVQTIFLAVVTSLSYRDSCKQLGVLEIFLRFRLVSLGKQPLGLKFKQYSHVPCVFVFRFDDHVC</sequence>
<gene>
    <name evidence="1" type="ORF">EZS28_034383</name>
</gene>
<accession>A0A5J4UJC6</accession>
<reference evidence="1 2" key="1">
    <citation type="submission" date="2019-03" db="EMBL/GenBank/DDBJ databases">
        <title>Single cell metagenomics reveals metabolic interactions within the superorganism composed of flagellate Streblomastix strix and complex community of Bacteroidetes bacteria on its surface.</title>
        <authorList>
            <person name="Treitli S.C."/>
            <person name="Kolisko M."/>
            <person name="Husnik F."/>
            <person name="Keeling P."/>
            <person name="Hampl V."/>
        </authorList>
    </citation>
    <scope>NUCLEOTIDE SEQUENCE [LARGE SCALE GENOMIC DNA]</scope>
    <source>
        <strain evidence="1">ST1C</strain>
    </source>
</reference>
<dbReference type="AlphaFoldDB" id="A0A5J4UJC6"/>
<name>A0A5J4UJC6_9EUKA</name>
<evidence type="ECO:0000313" key="1">
    <source>
        <dbReference type="EMBL" id="KAA6370090.1"/>
    </source>
</evidence>
<evidence type="ECO:0000313" key="2">
    <source>
        <dbReference type="Proteomes" id="UP000324800"/>
    </source>
</evidence>
<proteinExistence type="predicted"/>
<dbReference type="Proteomes" id="UP000324800">
    <property type="component" value="Unassembled WGS sequence"/>
</dbReference>
<dbReference type="EMBL" id="SNRW01015731">
    <property type="protein sequence ID" value="KAA6370090.1"/>
    <property type="molecule type" value="Genomic_DNA"/>
</dbReference>
<organism evidence="1 2">
    <name type="scientific">Streblomastix strix</name>
    <dbReference type="NCBI Taxonomy" id="222440"/>
    <lineage>
        <taxon>Eukaryota</taxon>
        <taxon>Metamonada</taxon>
        <taxon>Preaxostyla</taxon>
        <taxon>Oxymonadida</taxon>
        <taxon>Streblomastigidae</taxon>
        <taxon>Streblomastix</taxon>
    </lineage>
</organism>
<comment type="caution">
    <text evidence="1">The sequence shown here is derived from an EMBL/GenBank/DDBJ whole genome shotgun (WGS) entry which is preliminary data.</text>
</comment>
<protein>
    <submittedName>
        <fullName evidence="1">Uncharacterized protein</fullName>
    </submittedName>
</protein>